<dbReference type="Gene3D" id="3.30.40.10">
    <property type="entry name" value="Zinc/RING finger domain, C3HC4 (zinc finger)"/>
    <property type="match status" value="1"/>
</dbReference>
<dbReference type="NCBIfam" id="TIGR00622">
    <property type="entry name" value="ssl1"/>
    <property type="match status" value="1"/>
</dbReference>
<dbReference type="InterPro" id="IPR007198">
    <property type="entry name" value="Ssl1-like"/>
</dbReference>
<evidence type="ECO:0000256" key="10">
    <source>
        <dbReference type="ARBA" id="ARBA00023242"/>
    </source>
</evidence>
<keyword evidence="6 11" id="KW-0862">Zinc</keyword>
<dbReference type="GO" id="GO:0000439">
    <property type="term" value="C:transcription factor TFIIH core complex"/>
    <property type="evidence" value="ECO:0007669"/>
    <property type="project" value="InterPro"/>
</dbReference>
<dbReference type="PIRSF" id="PIRSF015919">
    <property type="entry name" value="TFIIH_SSL1"/>
    <property type="match status" value="1"/>
</dbReference>
<evidence type="ECO:0000259" key="14">
    <source>
        <dbReference type="PROSITE" id="PS00028"/>
    </source>
</evidence>
<evidence type="ECO:0000256" key="4">
    <source>
        <dbReference type="ARBA" id="ARBA00022763"/>
    </source>
</evidence>
<feature type="zinc finger region" description="C4-type" evidence="12">
    <location>
        <begin position="329"/>
        <end position="346"/>
    </location>
</feature>
<dbReference type="OrthoDB" id="284275at2759"/>
<dbReference type="SUPFAM" id="SSF57889">
    <property type="entry name" value="Cysteine-rich domain"/>
    <property type="match status" value="1"/>
</dbReference>
<evidence type="ECO:0000256" key="1">
    <source>
        <dbReference type="ARBA" id="ARBA00004123"/>
    </source>
</evidence>
<dbReference type="InterPro" id="IPR013087">
    <property type="entry name" value="Znf_C2H2_type"/>
</dbReference>
<dbReference type="InterPro" id="IPR012170">
    <property type="entry name" value="TFIIH_SSL1/p44"/>
</dbReference>
<dbReference type="GO" id="GO:0006289">
    <property type="term" value="P:nucleotide-excision repair"/>
    <property type="evidence" value="ECO:0007669"/>
    <property type="project" value="UniProtKB-UniRule"/>
</dbReference>
<dbReference type="InterPro" id="IPR046349">
    <property type="entry name" value="C1-like_sf"/>
</dbReference>
<dbReference type="PANTHER" id="PTHR12695:SF2">
    <property type="entry name" value="GENERAL TRANSCRIPTION FACTOR IIH SUBUNIT 2-RELATED"/>
    <property type="match status" value="1"/>
</dbReference>
<dbReference type="PANTHER" id="PTHR12695">
    <property type="entry name" value="GENERAL TRANSCRIPTION FACTOR IIH SUBUNIT 2"/>
    <property type="match status" value="1"/>
</dbReference>
<dbReference type="InterPro" id="IPR004595">
    <property type="entry name" value="TFIIH_C1-like_dom"/>
</dbReference>
<gene>
    <name evidence="15" type="ORF">A3770_19p83290</name>
</gene>
<evidence type="ECO:0000256" key="6">
    <source>
        <dbReference type="ARBA" id="ARBA00022833"/>
    </source>
</evidence>
<keyword evidence="10 11" id="KW-0539">Nucleus</keyword>
<dbReference type="GO" id="GO:0005675">
    <property type="term" value="C:transcription factor TFIIH holo complex"/>
    <property type="evidence" value="ECO:0007669"/>
    <property type="project" value="UniProtKB-UniRule"/>
</dbReference>
<dbReference type="InterPro" id="IPR036465">
    <property type="entry name" value="vWFA_dom_sf"/>
</dbReference>
<evidence type="ECO:0000256" key="8">
    <source>
        <dbReference type="ARBA" id="ARBA00023163"/>
    </source>
</evidence>
<feature type="domain" description="C2H2-type" evidence="14">
    <location>
        <begin position="402"/>
        <end position="422"/>
    </location>
</feature>
<dbReference type="AlphaFoldDB" id="A0A5B8MZS2"/>
<name>A0A5B8MZS2_9CHLO</name>
<comment type="similarity">
    <text evidence="2 11">Belongs to the GTF2H2 family.</text>
</comment>
<dbReference type="GO" id="GO:0006357">
    <property type="term" value="P:regulation of transcription by RNA polymerase II"/>
    <property type="evidence" value="ECO:0007669"/>
    <property type="project" value="TreeGrafter"/>
</dbReference>
<dbReference type="Pfam" id="PF07975">
    <property type="entry name" value="C1_4"/>
    <property type="match status" value="1"/>
</dbReference>
<evidence type="ECO:0000256" key="7">
    <source>
        <dbReference type="ARBA" id="ARBA00023015"/>
    </source>
</evidence>
<keyword evidence="4" id="KW-0227">DNA damage</keyword>
<dbReference type="SUPFAM" id="SSF53300">
    <property type="entry name" value="vWA-like"/>
    <property type="match status" value="1"/>
</dbReference>
<keyword evidence="3 11" id="KW-0479">Metal-binding</keyword>
<evidence type="ECO:0000256" key="2">
    <source>
        <dbReference type="ARBA" id="ARBA00006092"/>
    </source>
</evidence>
<dbReference type="Pfam" id="PF04056">
    <property type="entry name" value="Ssl1"/>
    <property type="match status" value="1"/>
</dbReference>
<evidence type="ECO:0000256" key="5">
    <source>
        <dbReference type="ARBA" id="ARBA00022771"/>
    </source>
</evidence>
<dbReference type="GO" id="GO:0006351">
    <property type="term" value="P:DNA-templated transcription"/>
    <property type="evidence" value="ECO:0007669"/>
    <property type="project" value="InterPro"/>
</dbReference>
<evidence type="ECO:0000256" key="3">
    <source>
        <dbReference type="ARBA" id="ARBA00022723"/>
    </source>
</evidence>
<keyword evidence="16" id="KW-1185">Reference proteome</keyword>
<accession>A0A5B8MZS2</accession>
<keyword evidence="7 11" id="KW-0805">Transcription regulation</keyword>
<keyword evidence="8 11" id="KW-0804">Transcription</keyword>
<proteinExistence type="inferred from homology"/>
<sequence length="428" mass="46268">MGGTRGRGANASTSRAEEDRAMASAFGGGGGSGGGVTDAGNSAFLSELNQSWKEIEEDEDGNLLVSGSKARDKRLRERREKLLTNASTAKRIRRGMIRFVQVVIDLSRASLISDMRPSRLKVISEELQRFVRTFFDSNPLSQLSLSCTRNGLAKVITELSGSPQKHIDHLKLLGTQKLGLDCTGDASVQNCLDLSLKQLRDVPPYGHREVLFLMTSLTTCDPGDVFASIDQARANKMHCSVIGLGAEVFVLKSLAEKTGGKYHVATSEAHLQNVLDQYAPPPPALEKETPSSLVQMGFPNFVGDHGTRGDALCFVGPESDLSKGKSFTCPRCKARVKDLPQACHVCGLSLVSSAHLARSYHHLFPVPLFLEVGPVKQEQGAANVPKDCSACGKPLESLTLQCPECKELYCITCDVFIHEQLHNCPGCG</sequence>
<dbReference type="PROSITE" id="PS00028">
    <property type="entry name" value="ZINC_FINGER_C2H2_1"/>
    <property type="match status" value="1"/>
</dbReference>
<dbReference type="Proteomes" id="UP000316726">
    <property type="component" value="Chromosome 19"/>
</dbReference>
<dbReference type="GO" id="GO:0008270">
    <property type="term" value="F:zinc ion binding"/>
    <property type="evidence" value="ECO:0007669"/>
    <property type="project" value="UniProtKB-UniRule"/>
</dbReference>
<reference evidence="15 16" key="1">
    <citation type="submission" date="2018-07" db="EMBL/GenBank/DDBJ databases">
        <title>The complete nuclear genome of the prasinophyte Chloropicon primus (CCMP1205).</title>
        <authorList>
            <person name="Pombert J.-F."/>
            <person name="Otis C."/>
            <person name="Turmel M."/>
            <person name="Lemieux C."/>
        </authorList>
    </citation>
    <scope>NUCLEOTIDE SEQUENCE [LARGE SCALE GENOMIC DNA]</scope>
    <source>
        <strain evidence="15 16">CCMP1205</strain>
    </source>
</reference>
<evidence type="ECO:0000313" key="16">
    <source>
        <dbReference type="Proteomes" id="UP000316726"/>
    </source>
</evidence>
<dbReference type="Gene3D" id="3.40.50.410">
    <property type="entry name" value="von Willebrand factor, type A domain"/>
    <property type="match status" value="1"/>
</dbReference>
<organism evidence="15 16">
    <name type="scientific">Chloropicon primus</name>
    <dbReference type="NCBI Taxonomy" id="1764295"/>
    <lineage>
        <taxon>Eukaryota</taxon>
        <taxon>Viridiplantae</taxon>
        <taxon>Chlorophyta</taxon>
        <taxon>Chloropicophyceae</taxon>
        <taxon>Chloropicales</taxon>
        <taxon>Chloropicaceae</taxon>
        <taxon>Chloropicon</taxon>
    </lineage>
</organism>
<evidence type="ECO:0000256" key="11">
    <source>
        <dbReference type="PIRNR" id="PIRNR015919"/>
    </source>
</evidence>
<comment type="subcellular location">
    <subcellularLocation>
        <location evidence="1 11">Nucleus</location>
    </subcellularLocation>
</comment>
<evidence type="ECO:0000256" key="12">
    <source>
        <dbReference type="PIRSR" id="PIRSR015919-1"/>
    </source>
</evidence>
<dbReference type="FunFam" id="3.40.50.410:FF:000015">
    <property type="entry name" value="General transcription factor IIH subunit 2"/>
    <property type="match status" value="1"/>
</dbReference>
<dbReference type="EMBL" id="CP031052">
    <property type="protein sequence ID" value="QDZ25811.1"/>
    <property type="molecule type" value="Genomic_DNA"/>
</dbReference>
<dbReference type="SMART" id="SM01047">
    <property type="entry name" value="C1_4"/>
    <property type="match status" value="1"/>
</dbReference>
<feature type="region of interest" description="Disordered" evidence="13">
    <location>
        <begin position="1"/>
        <end position="38"/>
    </location>
</feature>
<evidence type="ECO:0000256" key="13">
    <source>
        <dbReference type="SAM" id="MobiDB-lite"/>
    </source>
</evidence>
<evidence type="ECO:0000313" key="15">
    <source>
        <dbReference type="EMBL" id="QDZ25811.1"/>
    </source>
</evidence>
<protein>
    <recommendedName>
        <fullName evidence="11">General transcription factor IIH subunit</fullName>
    </recommendedName>
</protein>
<feature type="compositionally biased region" description="Gly residues" evidence="13">
    <location>
        <begin position="26"/>
        <end position="37"/>
    </location>
</feature>
<dbReference type="InterPro" id="IPR013083">
    <property type="entry name" value="Znf_RING/FYVE/PHD"/>
</dbReference>
<keyword evidence="5" id="KW-0863">Zinc-finger</keyword>
<keyword evidence="9" id="KW-0234">DNA repair</keyword>
<evidence type="ECO:0000256" key="9">
    <source>
        <dbReference type="ARBA" id="ARBA00023204"/>
    </source>
</evidence>
<dbReference type="STRING" id="1764295.A0A5B8MZS2"/>